<name>A0A327NMI8_9BACT</name>
<gene>
    <name evidence="1" type="ORF">HMF3257_20375</name>
</gene>
<dbReference type="RefSeq" id="WP_111344882.1">
    <property type="nucleotide sequence ID" value="NZ_QLII01000001.1"/>
</dbReference>
<evidence type="ECO:0000313" key="2">
    <source>
        <dbReference type="Proteomes" id="UP000249016"/>
    </source>
</evidence>
<dbReference type="EMBL" id="QLII01000001">
    <property type="protein sequence ID" value="RAI75935.1"/>
    <property type="molecule type" value="Genomic_DNA"/>
</dbReference>
<comment type="caution">
    <text evidence="1">The sequence shown here is derived from an EMBL/GenBank/DDBJ whole genome shotgun (WGS) entry which is preliminary data.</text>
</comment>
<organism evidence="1 2">
    <name type="scientific">Spirosoma telluris</name>
    <dbReference type="NCBI Taxonomy" id="2183553"/>
    <lineage>
        <taxon>Bacteria</taxon>
        <taxon>Pseudomonadati</taxon>
        <taxon>Bacteroidota</taxon>
        <taxon>Cytophagia</taxon>
        <taxon>Cytophagales</taxon>
        <taxon>Cytophagaceae</taxon>
        <taxon>Spirosoma</taxon>
    </lineage>
</organism>
<dbReference type="Proteomes" id="UP000249016">
    <property type="component" value="Unassembled WGS sequence"/>
</dbReference>
<dbReference type="OrthoDB" id="1523346at2"/>
<protein>
    <recommendedName>
        <fullName evidence="3">T9SS type A sorting domain-containing protein</fullName>
    </recommendedName>
</protein>
<proteinExistence type="predicted"/>
<reference evidence="1 2" key="1">
    <citation type="submission" date="2018-06" db="EMBL/GenBank/DDBJ databases">
        <title>Spirosoma sp. HMF3257 Genome sequencing and assembly.</title>
        <authorList>
            <person name="Kang H."/>
            <person name="Cha I."/>
            <person name="Kim H."/>
            <person name="Kang J."/>
            <person name="Joh K."/>
        </authorList>
    </citation>
    <scope>NUCLEOTIDE SEQUENCE [LARGE SCALE GENOMIC DNA]</scope>
    <source>
        <strain evidence="1 2">HMF3257</strain>
    </source>
</reference>
<evidence type="ECO:0008006" key="3">
    <source>
        <dbReference type="Google" id="ProtNLM"/>
    </source>
</evidence>
<dbReference type="AlphaFoldDB" id="A0A327NMI8"/>
<sequence length="158" mass="17557">MLNTTGGNGTPIEYKVPGLGDWRTSPEFFVPTYQRDGMVFTLYIRQSGQEYTTQYTTHCNSGARQAASTFSEAENLQVRLLGNPVVNQKVIAEVTGVEGRPLTVKLTDMRGRILDQQQIEQAQTIERLVLPLTTESASLFLLEVATPSQHKTVRVLAK</sequence>
<evidence type="ECO:0000313" key="1">
    <source>
        <dbReference type="EMBL" id="RAI75935.1"/>
    </source>
</evidence>
<accession>A0A327NMI8</accession>
<keyword evidence="2" id="KW-1185">Reference proteome</keyword>